<accession>A0A2H6K9K5</accession>
<evidence type="ECO:0008006" key="3">
    <source>
        <dbReference type="Google" id="ProtNLM"/>
    </source>
</evidence>
<dbReference type="VEuPathDB" id="PiroplasmaDB:BOVATA_011690"/>
<dbReference type="OrthoDB" id="392568at2759"/>
<dbReference type="GeneID" id="39873446"/>
<gene>
    <name evidence="1" type="ORF">BOVATA_011690</name>
</gene>
<evidence type="ECO:0000313" key="2">
    <source>
        <dbReference type="Proteomes" id="UP000236319"/>
    </source>
</evidence>
<evidence type="ECO:0000313" key="1">
    <source>
        <dbReference type="EMBL" id="GBE59676.1"/>
    </source>
</evidence>
<dbReference type="EMBL" id="BDSA01000001">
    <property type="protein sequence ID" value="GBE59676.1"/>
    <property type="molecule type" value="Genomic_DNA"/>
</dbReference>
<proteinExistence type="predicted"/>
<dbReference type="AlphaFoldDB" id="A0A2H6K9K5"/>
<dbReference type="PROSITE" id="PS51257">
    <property type="entry name" value="PROKAR_LIPOPROTEIN"/>
    <property type="match status" value="1"/>
</dbReference>
<reference evidence="1 2" key="1">
    <citation type="journal article" date="2017" name="BMC Genomics">
        <title>Whole-genome assembly of Babesia ovata and comparative genomics between closely related pathogens.</title>
        <authorList>
            <person name="Yamagishi J."/>
            <person name="Asada M."/>
            <person name="Hakimi H."/>
            <person name="Tanaka T.Q."/>
            <person name="Sugimoto C."/>
            <person name="Kawazu S."/>
        </authorList>
    </citation>
    <scope>NUCLEOTIDE SEQUENCE [LARGE SCALE GENOMIC DNA]</scope>
    <source>
        <strain evidence="1 2">Miyake</strain>
    </source>
</reference>
<dbReference type="Proteomes" id="UP000236319">
    <property type="component" value="Unassembled WGS sequence"/>
</dbReference>
<sequence>MKIASSLVDSFKGSDLIHAANKGITSSQSITSSCPDDALSRRIRSRWSLVRRCLAVVQLVVDGIVAGLARPNGKDIQQLLMLAAEPIFTEITTNMPNKGRELLTSDELDQGIEEARNAALRSIEVLAEQYAHMMNDSELISVFVSCCSKDVSPRLISFLAQSMRDRAARGFINLALQDCVTLFNTSKIHKVPNEVISVILSQLETVPFCDHEPSSSPKGDQSPPEHSNRPLLVGCDSDALEVWYSSVRKATFADVGKLSRSLYHQDCGIELLRNIDKALCHSLSSASLCSRLASQSRRDSNGVNSDLLSLSSMIHLFAKNNFRECQALEKIMQMLPNIPLGDNSKDELVVLGDLCWSMLTLQVDVRRLGFLLDHLIPRLKGVPIKNTVKLMGGLHNSLSRDSDRILDESDPVFSLDRVPMDDLLSYTLNDEDFSAASSSVIHSLSASGERSGDGRRDEVVKRMEVLRSLFMDRLEVGLALCSSIFMQEVTDSQNMSNFMFYATATLKDISESDYNALCLRWLANSRNPGFSVKVEALSQLLWALQKNRIYHDGMLRRIRDIVSYLRSRSKVVQLSEKLQHCSMGQLALMSHTLMSFNIITPDFTDALLTRLEVLLDGHRADYPSARGRMEVGDWDVKLTSVIWSIVLSDFTSLGFESLDRLIRLIGRVNWERFMKACRHQDLRKVGRHSCLSNTSQVLQIYTSLEVELPKLSGYLPLWPLHSLIPEDVISAAIRDTISARNSVPVSVSQDRVRRSLSLSGVRFKGEYAIYRGITVDFAICRNQDSEEFLPDLVIEMDGPCHYNVIWYSFM</sequence>
<organism evidence="1 2">
    <name type="scientific">Babesia ovata</name>
    <dbReference type="NCBI Taxonomy" id="189622"/>
    <lineage>
        <taxon>Eukaryota</taxon>
        <taxon>Sar</taxon>
        <taxon>Alveolata</taxon>
        <taxon>Apicomplexa</taxon>
        <taxon>Aconoidasida</taxon>
        <taxon>Piroplasmida</taxon>
        <taxon>Babesiidae</taxon>
        <taxon>Babesia</taxon>
    </lineage>
</organism>
<comment type="caution">
    <text evidence="1">The sequence shown here is derived from an EMBL/GenBank/DDBJ whole genome shotgun (WGS) entry which is preliminary data.</text>
</comment>
<protein>
    <recommendedName>
        <fullName evidence="3">RAP domain-containing protein</fullName>
    </recommendedName>
</protein>
<dbReference type="RefSeq" id="XP_028865919.1">
    <property type="nucleotide sequence ID" value="XM_029010086.1"/>
</dbReference>
<name>A0A2H6K9K5_9APIC</name>
<keyword evidence="2" id="KW-1185">Reference proteome</keyword>